<gene>
    <name evidence="5" type="ORF">WDZ17_06365</name>
</gene>
<sequence>MTISETTKDPSTALGGVPTVEYTIPGMAPDAGAQVVKNLQERLTALTDLHLTLKHVHWNVVGPNFIGVHEMLDPQVDAVREMADACAERIAAMGGSPVGTPGALVRQRTWDDYSIGRAGTTEHLGALDLVYQGVISDYRAAIESVGDLDPITEDMLIDHSTDLEQFHWFVRAHLENAGGQVSSAGATSEVQAAQQAGESRNGL</sequence>
<accession>A0ABU8RIK1</accession>
<comment type="caution">
    <text evidence="5">The sequence shown here is derived from an EMBL/GenBank/DDBJ whole genome shotgun (WGS) entry which is preliminary data.</text>
</comment>
<proteinExistence type="inferred from homology"/>
<dbReference type="SUPFAM" id="SSF47240">
    <property type="entry name" value="Ferritin-like"/>
    <property type="match status" value="1"/>
</dbReference>
<feature type="domain" description="Ferritin/DPS" evidence="4">
    <location>
        <begin position="37"/>
        <end position="176"/>
    </location>
</feature>
<evidence type="ECO:0000313" key="6">
    <source>
        <dbReference type="Proteomes" id="UP001387100"/>
    </source>
</evidence>
<keyword evidence="6" id="KW-1185">Reference proteome</keyword>
<evidence type="ECO:0000256" key="3">
    <source>
        <dbReference type="SAM" id="MobiDB-lite"/>
    </source>
</evidence>
<evidence type="ECO:0000256" key="2">
    <source>
        <dbReference type="RuleBase" id="RU003875"/>
    </source>
</evidence>
<dbReference type="Proteomes" id="UP001387100">
    <property type="component" value="Unassembled WGS sequence"/>
</dbReference>
<dbReference type="InterPro" id="IPR008331">
    <property type="entry name" value="Ferritin_DPS_dom"/>
</dbReference>
<reference evidence="5 6" key="1">
    <citation type="journal article" date="2017" name="Int. J. Syst. Evol. Microbiol.">
        <title>Pseudokineococcus basanitobsidens sp. nov., isolated from volcanic rock.</title>
        <authorList>
            <person name="Lee D.W."/>
            <person name="Park M.Y."/>
            <person name="Kim J.J."/>
            <person name="Kim B.S."/>
        </authorList>
    </citation>
    <scope>NUCLEOTIDE SEQUENCE [LARGE SCALE GENOMIC DNA]</scope>
    <source>
        <strain evidence="5 6">DSM 103726</strain>
    </source>
</reference>
<dbReference type="CDD" id="cd01043">
    <property type="entry name" value="DPS"/>
    <property type="match status" value="1"/>
</dbReference>
<dbReference type="EMBL" id="JBBIAA010000004">
    <property type="protein sequence ID" value="MEJ5944917.1"/>
    <property type="molecule type" value="Genomic_DNA"/>
</dbReference>
<organism evidence="5 6">
    <name type="scientific">Pseudokineococcus basanitobsidens</name>
    <dbReference type="NCBI Taxonomy" id="1926649"/>
    <lineage>
        <taxon>Bacteria</taxon>
        <taxon>Bacillati</taxon>
        <taxon>Actinomycetota</taxon>
        <taxon>Actinomycetes</taxon>
        <taxon>Kineosporiales</taxon>
        <taxon>Kineosporiaceae</taxon>
        <taxon>Pseudokineococcus</taxon>
    </lineage>
</organism>
<evidence type="ECO:0000313" key="5">
    <source>
        <dbReference type="EMBL" id="MEJ5944917.1"/>
    </source>
</evidence>
<dbReference type="Pfam" id="PF00210">
    <property type="entry name" value="Ferritin"/>
    <property type="match status" value="1"/>
</dbReference>
<protein>
    <submittedName>
        <fullName evidence="5">DNA starvation/stationary phase protection protein</fullName>
    </submittedName>
</protein>
<dbReference type="PRINTS" id="PR01346">
    <property type="entry name" value="HELNAPAPROT"/>
</dbReference>
<dbReference type="RefSeq" id="WP_339574297.1">
    <property type="nucleotide sequence ID" value="NZ_JBBIAA010000004.1"/>
</dbReference>
<evidence type="ECO:0000256" key="1">
    <source>
        <dbReference type="ARBA" id="ARBA00009497"/>
    </source>
</evidence>
<name>A0ABU8RIK1_9ACTN</name>
<dbReference type="InterPro" id="IPR012347">
    <property type="entry name" value="Ferritin-like"/>
</dbReference>
<dbReference type="InterPro" id="IPR009078">
    <property type="entry name" value="Ferritin-like_SF"/>
</dbReference>
<evidence type="ECO:0000259" key="4">
    <source>
        <dbReference type="Pfam" id="PF00210"/>
    </source>
</evidence>
<dbReference type="InterPro" id="IPR002177">
    <property type="entry name" value="DPS_DNA-bd"/>
</dbReference>
<feature type="region of interest" description="Disordered" evidence="3">
    <location>
        <begin position="181"/>
        <end position="203"/>
    </location>
</feature>
<dbReference type="PANTHER" id="PTHR42932">
    <property type="entry name" value="GENERAL STRESS PROTEIN 20U"/>
    <property type="match status" value="1"/>
</dbReference>
<dbReference type="Gene3D" id="1.20.1260.10">
    <property type="match status" value="1"/>
</dbReference>
<dbReference type="InterPro" id="IPR023188">
    <property type="entry name" value="DPS_DNA-bd_CS"/>
</dbReference>
<comment type="similarity">
    <text evidence="1 2">Belongs to the Dps family.</text>
</comment>
<dbReference type="PANTHER" id="PTHR42932:SF3">
    <property type="entry name" value="DNA PROTECTION DURING STARVATION PROTEIN"/>
    <property type="match status" value="1"/>
</dbReference>
<dbReference type="PROSITE" id="PS00818">
    <property type="entry name" value="DPS_1"/>
    <property type="match status" value="1"/>
</dbReference>